<dbReference type="SUPFAM" id="SSF52172">
    <property type="entry name" value="CheY-like"/>
    <property type="match status" value="1"/>
</dbReference>
<evidence type="ECO:0000313" key="7">
    <source>
        <dbReference type="EMBL" id="HIU47316.1"/>
    </source>
</evidence>
<feature type="modified residue" description="4-aspartylphosphate" evidence="5">
    <location>
        <position position="57"/>
    </location>
</feature>
<dbReference type="PROSITE" id="PS50110">
    <property type="entry name" value="RESPONSE_REGULATORY"/>
    <property type="match status" value="1"/>
</dbReference>
<keyword evidence="3" id="KW-0238">DNA-binding</keyword>
<dbReference type="GO" id="GO:0003700">
    <property type="term" value="F:DNA-binding transcription factor activity"/>
    <property type="evidence" value="ECO:0007669"/>
    <property type="project" value="InterPro"/>
</dbReference>
<reference evidence="7" key="2">
    <citation type="journal article" date="2021" name="PeerJ">
        <title>Extensive microbial diversity within the chicken gut microbiome revealed by metagenomics and culture.</title>
        <authorList>
            <person name="Gilroy R."/>
            <person name="Ravi A."/>
            <person name="Getino M."/>
            <person name="Pursley I."/>
            <person name="Horton D.L."/>
            <person name="Alikhan N.F."/>
            <person name="Baker D."/>
            <person name="Gharbi K."/>
            <person name="Hall N."/>
            <person name="Watson M."/>
            <person name="Adriaenssens E.M."/>
            <person name="Foster-Nyarko E."/>
            <person name="Jarju S."/>
            <person name="Secka A."/>
            <person name="Antonio M."/>
            <person name="Oren A."/>
            <person name="Chaudhuri R.R."/>
            <person name="La Ragione R."/>
            <person name="Hildebrand F."/>
            <person name="Pallen M.J."/>
        </authorList>
    </citation>
    <scope>NUCLEOTIDE SEQUENCE</scope>
    <source>
        <strain evidence="7">ChiSxjej2B14-8506</strain>
    </source>
</reference>
<dbReference type="Gene3D" id="1.10.10.10">
    <property type="entry name" value="Winged helix-like DNA-binding domain superfamily/Winged helix DNA-binding domain"/>
    <property type="match status" value="1"/>
</dbReference>
<comment type="function">
    <text evidence="4">May play the central regulatory role in sporulation. It may be an element of the effector pathway responsible for the activation of sporulation genes in response to nutritional stress. Spo0A may act in concert with spo0H (a sigma factor) to control the expression of some genes that are critical to the sporulation process.</text>
</comment>
<dbReference type="InterPro" id="IPR016032">
    <property type="entry name" value="Sig_transdc_resp-reg_C-effctor"/>
</dbReference>
<dbReference type="Proteomes" id="UP000824123">
    <property type="component" value="Unassembled WGS sequence"/>
</dbReference>
<dbReference type="SUPFAM" id="SSF46894">
    <property type="entry name" value="C-terminal effector domain of the bipartite response regulators"/>
    <property type="match status" value="1"/>
</dbReference>
<evidence type="ECO:0000256" key="4">
    <source>
        <dbReference type="ARBA" id="ARBA00024867"/>
    </source>
</evidence>
<comment type="caution">
    <text evidence="7">The sequence shown here is derived from an EMBL/GenBank/DDBJ whole genome shotgun (WGS) entry which is preliminary data.</text>
</comment>
<dbReference type="SMART" id="SM00448">
    <property type="entry name" value="REC"/>
    <property type="match status" value="1"/>
</dbReference>
<reference evidence="7" key="1">
    <citation type="submission" date="2020-10" db="EMBL/GenBank/DDBJ databases">
        <authorList>
            <person name="Gilroy R."/>
        </authorList>
    </citation>
    <scope>NUCLEOTIDE SEQUENCE</scope>
    <source>
        <strain evidence="7">ChiSxjej2B14-8506</strain>
    </source>
</reference>
<dbReference type="PANTHER" id="PTHR44591:SF3">
    <property type="entry name" value="RESPONSE REGULATORY DOMAIN-CONTAINING PROTEIN"/>
    <property type="match status" value="1"/>
</dbReference>
<evidence type="ECO:0000256" key="2">
    <source>
        <dbReference type="ARBA" id="ARBA00022553"/>
    </source>
</evidence>
<sequence length="253" mass="28209">MIKPQFTLLLCDDDAHELAQLRHDLRLITGATVYSAANGIDAALAITRHQPDIAFIDLVLPGMDALGIMRYLSDTHPPHMPRIIIMIEPGQQAAARQAMTLGACMVVEKRELTRERLSAILRRAQTAQQPLPPDAEARLHKLLLELGMPRHLDGFNYITQAVLMALSEPYLLDNFSKYLYPAVARRYNTTTGCVERSIRHAIEAAWAHIALDVLQREFGNTIDSDRGKPTNAEFIARIADKLRHGGEYLPGGD</sequence>
<gene>
    <name evidence="7" type="ORF">IAC59_08700</name>
</gene>
<dbReference type="Gene3D" id="3.40.50.2300">
    <property type="match status" value="1"/>
</dbReference>
<dbReference type="InterPro" id="IPR014879">
    <property type="entry name" value="Spo0A_C"/>
</dbReference>
<evidence type="ECO:0000313" key="8">
    <source>
        <dbReference type="Proteomes" id="UP000824123"/>
    </source>
</evidence>
<dbReference type="InterPro" id="IPR011006">
    <property type="entry name" value="CheY-like_superfamily"/>
</dbReference>
<evidence type="ECO:0000259" key="6">
    <source>
        <dbReference type="PROSITE" id="PS50110"/>
    </source>
</evidence>
<evidence type="ECO:0000256" key="1">
    <source>
        <dbReference type="ARBA" id="ARBA00018672"/>
    </source>
</evidence>
<proteinExistence type="predicted"/>
<dbReference type="GO" id="GO:0000160">
    <property type="term" value="P:phosphorelay signal transduction system"/>
    <property type="evidence" value="ECO:0007669"/>
    <property type="project" value="InterPro"/>
</dbReference>
<dbReference type="Pfam" id="PF00072">
    <property type="entry name" value="Response_reg"/>
    <property type="match status" value="1"/>
</dbReference>
<accession>A0A9D1S573</accession>
<dbReference type="AlphaFoldDB" id="A0A9D1S573"/>
<dbReference type="InterPro" id="IPR050595">
    <property type="entry name" value="Bact_response_regulator"/>
</dbReference>
<organism evidence="7 8">
    <name type="scientific">Candidatus Fimadaptatus faecigallinarum</name>
    <dbReference type="NCBI Taxonomy" id="2840814"/>
    <lineage>
        <taxon>Bacteria</taxon>
        <taxon>Bacillati</taxon>
        <taxon>Bacillota</taxon>
        <taxon>Clostridia</taxon>
        <taxon>Eubacteriales</taxon>
        <taxon>Candidatus Fimadaptatus</taxon>
    </lineage>
</organism>
<protein>
    <recommendedName>
        <fullName evidence="1">Stage 0 sporulation protein A homolog</fullName>
    </recommendedName>
</protein>
<dbReference type="PANTHER" id="PTHR44591">
    <property type="entry name" value="STRESS RESPONSE REGULATOR PROTEIN 1"/>
    <property type="match status" value="1"/>
</dbReference>
<dbReference type="Pfam" id="PF08769">
    <property type="entry name" value="Spo0A_C"/>
    <property type="match status" value="1"/>
</dbReference>
<dbReference type="InterPro" id="IPR001789">
    <property type="entry name" value="Sig_transdc_resp-reg_receiver"/>
</dbReference>
<dbReference type="InterPro" id="IPR036388">
    <property type="entry name" value="WH-like_DNA-bd_sf"/>
</dbReference>
<keyword evidence="2 5" id="KW-0597">Phosphoprotein</keyword>
<feature type="domain" description="Response regulatory" evidence="6">
    <location>
        <begin position="7"/>
        <end position="124"/>
    </location>
</feature>
<dbReference type="GO" id="GO:0042173">
    <property type="term" value="P:regulation of sporulation resulting in formation of a cellular spore"/>
    <property type="evidence" value="ECO:0007669"/>
    <property type="project" value="InterPro"/>
</dbReference>
<evidence type="ECO:0000256" key="5">
    <source>
        <dbReference type="PROSITE-ProRule" id="PRU00169"/>
    </source>
</evidence>
<dbReference type="EMBL" id="DVNK01000052">
    <property type="protein sequence ID" value="HIU47316.1"/>
    <property type="molecule type" value="Genomic_DNA"/>
</dbReference>
<dbReference type="GO" id="GO:0003677">
    <property type="term" value="F:DNA binding"/>
    <property type="evidence" value="ECO:0007669"/>
    <property type="project" value="UniProtKB-KW"/>
</dbReference>
<name>A0A9D1S573_9FIRM</name>
<dbReference type="GO" id="GO:0005737">
    <property type="term" value="C:cytoplasm"/>
    <property type="evidence" value="ECO:0007669"/>
    <property type="project" value="InterPro"/>
</dbReference>
<dbReference type="CDD" id="cd00156">
    <property type="entry name" value="REC"/>
    <property type="match status" value="1"/>
</dbReference>
<evidence type="ECO:0000256" key="3">
    <source>
        <dbReference type="ARBA" id="ARBA00023125"/>
    </source>
</evidence>
<dbReference type="GO" id="GO:0005509">
    <property type="term" value="F:calcium ion binding"/>
    <property type="evidence" value="ECO:0007669"/>
    <property type="project" value="InterPro"/>
</dbReference>